<protein>
    <submittedName>
        <fullName evidence="1">Uncharacterized protein</fullName>
    </submittedName>
</protein>
<comment type="caution">
    <text evidence="1">The sequence shown here is derived from an EMBL/GenBank/DDBJ whole genome shotgun (WGS) entry which is preliminary data.</text>
</comment>
<sequence length="160" mass="17736">MEALAVVARWPRAGEILESGLLSNMVLCFGRRELCRRLHPTVLSPLATVSGNDRARRILLEDNGRAYTLILEIAVSASDFPLLQTCIYILMEFLAKVFGEHHCQWVVEILAAAPYKSSVRYMAGQVLQILTGVRNRRTSVKDEPPASDIAEVIAVVACNK</sequence>
<dbReference type="EMBL" id="BLXT01007028">
    <property type="protein sequence ID" value="GFO35916.1"/>
    <property type="molecule type" value="Genomic_DNA"/>
</dbReference>
<name>A0AAV4CVM5_9GAST</name>
<accession>A0AAV4CVM5</accession>
<evidence type="ECO:0000313" key="2">
    <source>
        <dbReference type="Proteomes" id="UP000735302"/>
    </source>
</evidence>
<evidence type="ECO:0000313" key="1">
    <source>
        <dbReference type="EMBL" id="GFO35916.1"/>
    </source>
</evidence>
<organism evidence="1 2">
    <name type="scientific">Plakobranchus ocellatus</name>
    <dbReference type="NCBI Taxonomy" id="259542"/>
    <lineage>
        <taxon>Eukaryota</taxon>
        <taxon>Metazoa</taxon>
        <taxon>Spiralia</taxon>
        <taxon>Lophotrochozoa</taxon>
        <taxon>Mollusca</taxon>
        <taxon>Gastropoda</taxon>
        <taxon>Heterobranchia</taxon>
        <taxon>Euthyneura</taxon>
        <taxon>Panpulmonata</taxon>
        <taxon>Sacoglossa</taxon>
        <taxon>Placobranchoidea</taxon>
        <taxon>Plakobranchidae</taxon>
        <taxon>Plakobranchus</taxon>
    </lineage>
</organism>
<keyword evidence="2" id="KW-1185">Reference proteome</keyword>
<proteinExistence type="predicted"/>
<dbReference type="AlphaFoldDB" id="A0AAV4CVM5"/>
<gene>
    <name evidence="1" type="ORF">PoB_006242100</name>
</gene>
<dbReference type="Proteomes" id="UP000735302">
    <property type="component" value="Unassembled WGS sequence"/>
</dbReference>
<reference evidence="1 2" key="1">
    <citation type="journal article" date="2021" name="Elife">
        <title>Chloroplast acquisition without the gene transfer in kleptoplastic sea slugs, Plakobranchus ocellatus.</title>
        <authorList>
            <person name="Maeda T."/>
            <person name="Takahashi S."/>
            <person name="Yoshida T."/>
            <person name="Shimamura S."/>
            <person name="Takaki Y."/>
            <person name="Nagai Y."/>
            <person name="Toyoda A."/>
            <person name="Suzuki Y."/>
            <person name="Arimoto A."/>
            <person name="Ishii H."/>
            <person name="Satoh N."/>
            <person name="Nishiyama T."/>
            <person name="Hasebe M."/>
            <person name="Maruyama T."/>
            <person name="Minagawa J."/>
            <person name="Obokata J."/>
            <person name="Shigenobu S."/>
        </authorList>
    </citation>
    <scope>NUCLEOTIDE SEQUENCE [LARGE SCALE GENOMIC DNA]</scope>
</reference>